<name>A0AAE9YS78_9GAMM</name>
<feature type="transmembrane region" description="Helical" evidence="1">
    <location>
        <begin position="111"/>
        <end position="134"/>
    </location>
</feature>
<organism evidence="2 3">
    <name type="scientific">Thalassomonas actiniarum</name>
    <dbReference type="NCBI Taxonomy" id="485447"/>
    <lineage>
        <taxon>Bacteria</taxon>
        <taxon>Pseudomonadati</taxon>
        <taxon>Pseudomonadota</taxon>
        <taxon>Gammaproteobacteria</taxon>
        <taxon>Alteromonadales</taxon>
        <taxon>Colwelliaceae</taxon>
        <taxon>Thalassomonas</taxon>
    </lineage>
</organism>
<evidence type="ECO:0000313" key="2">
    <source>
        <dbReference type="EMBL" id="WDE00111.1"/>
    </source>
</evidence>
<evidence type="ECO:0000313" key="3">
    <source>
        <dbReference type="Proteomes" id="UP000032568"/>
    </source>
</evidence>
<feature type="transmembrane region" description="Helical" evidence="1">
    <location>
        <begin position="72"/>
        <end position="91"/>
    </location>
</feature>
<dbReference type="KEGG" id="tact:SG35_005500"/>
<protein>
    <recommendedName>
        <fullName evidence="4">DUF4149 domain-containing protein</fullName>
    </recommendedName>
</protein>
<dbReference type="RefSeq" id="WP_152646668.1">
    <property type="nucleotide sequence ID" value="NZ_CP059735.1"/>
</dbReference>
<keyword evidence="1" id="KW-1133">Transmembrane helix</keyword>
<keyword evidence="1" id="KW-0472">Membrane</keyword>
<reference evidence="2 3" key="2">
    <citation type="journal article" date="2022" name="Mar. Drugs">
        <title>Bioassay-Guided Fractionation Leads to the Detection of Cholic Acid Generated by the Rare Thalassomonas sp.</title>
        <authorList>
            <person name="Pheiffer F."/>
            <person name="Schneider Y.K."/>
            <person name="Hansen E.H."/>
            <person name="Andersen J.H."/>
            <person name="Isaksson J."/>
            <person name="Busche T."/>
            <person name="R C."/>
            <person name="Kalinowski J."/>
            <person name="Zyl L.V."/>
            <person name="Trindade M."/>
        </authorList>
    </citation>
    <scope>NUCLEOTIDE SEQUENCE [LARGE SCALE GENOMIC DNA]</scope>
    <source>
        <strain evidence="2 3">A5K-106</strain>
    </source>
</reference>
<proteinExistence type="predicted"/>
<keyword evidence="1" id="KW-0812">Transmembrane</keyword>
<dbReference type="EMBL" id="CP059735">
    <property type="protein sequence ID" value="WDE00111.1"/>
    <property type="molecule type" value="Genomic_DNA"/>
</dbReference>
<feature type="transmembrane region" description="Helical" evidence="1">
    <location>
        <begin position="51"/>
        <end position="67"/>
    </location>
</feature>
<dbReference type="AlphaFoldDB" id="A0AAE9YS78"/>
<reference evidence="2 3" key="1">
    <citation type="journal article" date="2015" name="Genome Announc.">
        <title>Draft Genome Sequences of Marine Isolates of Thalassomonas viridans and Thalassomonas actiniarum.</title>
        <authorList>
            <person name="Olonade I."/>
            <person name="van Zyl L.J."/>
            <person name="Trindade M."/>
        </authorList>
    </citation>
    <scope>NUCLEOTIDE SEQUENCE [LARGE SCALE GENOMIC DNA]</scope>
    <source>
        <strain evidence="2 3">A5K-106</strain>
    </source>
</reference>
<gene>
    <name evidence="2" type="ORF">SG35_005500</name>
</gene>
<accession>A0AAE9YS78</accession>
<keyword evidence="3" id="KW-1185">Reference proteome</keyword>
<evidence type="ECO:0000256" key="1">
    <source>
        <dbReference type="SAM" id="Phobius"/>
    </source>
</evidence>
<evidence type="ECO:0008006" key="4">
    <source>
        <dbReference type="Google" id="ProtNLM"/>
    </source>
</evidence>
<dbReference type="Proteomes" id="UP000032568">
    <property type="component" value="Chromosome"/>
</dbReference>
<sequence>MSKRLIALLSCFWLGAVCAIIMEAKVKFNAPLVDLRIGLDVGRTVFNAFDTFQWLLMAGLLITVFFCRVRDILILTLLLLLLFGYQSWYLLPQLNHQATVYIEQNIHLGGNYHWLYLGAELTKIILLVWLTLLATKIKE</sequence>